<reference evidence="2" key="1">
    <citation type="journal article" date="2013" name="PLoS Pathog.">
        <title>Deciphering the cryptic genome: genome-wide analyses of the rice pathogen Fusarium fujikuroi reveal complex regulation of secondary metabolism and novel metabolites.</title>
        <authorList>
            <person name="Wiemann P."/>
            <person name="Sieber C.M."/>
            <person name="von Bargen K.W."/>
            <person name="Studt L."/>
            <person name="Niehaus E.M."/>
            <person name="Espino J.J."/>
            <person name="Huss K."/>
            <person name="Michielse C.B."/>
            <person name="Albermann S."/>
            <person name="Wagner D."/>
            <person name="Bergner S.V."/>
            <person name="Connolly L.R."/>
            <person name="Fischer A."/>
            <person name="Reuter G."/>
            <person name="Kleigrewe K."/>
            <person name="Bald T."/>
            <person name="Wingfield B.D."/>
            <person name="Ophir R."/>
            <person name="Freeman S."/>
            <person name="Hippler M."/>
            <person name="Smith K.M."/>
            <person name="Brown D.W."/>
            <person name="Proctor R.H."/>
            <person name="Munsterkotter M."/>
            <person name="Freitag M."/>
            <person name="Humpf H.U."/>
            <person name="Guldener U."/>
            <person name="Tudzynski B."/>
        </authorList>
    </citation>
    <scope>NUCLEOTIDE SEQUENCE [LARGE SCALE GENOMIC DNA]</scope>
    <source>
        <strain evidence="2">CBS 195.34 / IMI 58289 / NRRL A-6831</strain>
    </source>
</reference>
<dbReference type="Proteomes" id="UP000016800">
    <property type="component" value="Chromosome III"/>
</dbReference>
<sequence>MASAQRTMIRQTLVGSYFNKERLQRCLERTFQDRDGQFGLEMRDGKWSFLVPRMVTEDEIKFARLSGT</sequence>
<dbReference type="GeneID" id="35395659"/>
<protein>
    <submittedName>
        <fullName evidence="1">Uncharacterized protein</fullName>
    </submittedName>
</protein>
<organism evidence="1 2">
    <name type="scientific">Gibberella fujikuroi (strain CBS 195.34 / IMI 58289 / NRRL A-6831)</name>
    <name type="common">Bakanae and foot rot disease fungus</name>
    <name type="synonym">Fusarium fujikuroi</name>
    <dbReference type="NCBI Taxonomy" id="1279085"/>
    <lineage>
        <taxon>Eukaryota</taxon>
        <taxon>Fungi</taxon>
        <taxon>Dikarya</taxon>
        <taxon>Ascomycota</taxon>
        <taxon>Pezizomycotina</taxon>
        <taxon>Sordariomycetes</taxon>
        <taxon>Hypocreomycetidae</taxon>
        <taxon>Hypocreales</taxon>
        <taxon>Nectriaceae</taxon>
        <taxon>Fusarium</taxon>
        <taxon>Fusarium fujikuroi species complex</taxon>
    </lineage>
</organism>
<accession>S0DW02</accession>
<dbReference type="EMBL" id="HF679025">
    <property type="protein sequence ID" value="CCT66681.1"/>
    <property type="molecule type" value="Genomic_DNA"/>
</dbReference>
<keyword evidence="2" id="KW-1185">Reference proteome</keyword>
<evidence type="ECO:0000313" key="2">
    <source>
        <dbReference type="Proteomes" id="UP000016800"/>
    </source>
</evidence>
<dbReference type="AlphaFoldDB" id="S0DW02"/>
<dbReference type="RefSeq" id="XP_023428762.1">
    <property type="nucleotide sequence ID" value="XM_023573877.1"/>
</dbReference>
<name>S0DW02_GIBF5</name>
<proteinExistence type="predicted"/>
<dbReference type="HOGENOM" id="CLU_206091_0_0_1"/>
<evidence type="ECO:0000313" key="1">
    <source>
        <dbReference type="EMBL" id="CCT66681.1"/>
    </source>
</evidence>
<dbReference type="VEuPathDB" id="FungiDB:FFUJ_02177"/>
<gene>
    <name evidence="1" type="ORF">FFUJ_02177</name>
</gene>